<keyword evidence="6 7" id="KW-0472">Membrane</keyword>
<evidence type="ECO:0000313" key="9">
    <source>
        <dbReference type="Proteomes" id="UP000290682"/>
    </source>
</evidence>
<evidence type="ECO:0000313" key="8">
    <source>
        <dbReference type="EMBL" id="RXZ42521.1"/>
    </source>
</evidence>
<evidence type="ECO:0000256" key="4">
    <source>
        <dbReference type="ARBA" id="ARBA00022692"/>
    </source>
</evidence>
<dbReference type="InterPro" id="IPR007140">
    <property type="entry name" value="DUF350"/>
</dbReference>
<dbReference type="RefSeq" id="WP_129213320.1">
    <property type="nucleotide sequence ID" value="NZ_REGR01000014.1"/>
</dbReference>
<keyword evidence="4 7" id="KW-0812">Transmembrane</keyword>
<accession>A0ABY0FA38</accession>
<comment type="similarity">
    <text evidence="2">Belongs to the UPF0719 family.</text>
</comment>
<name>A0ABY0FA38_9NEIS</name>
<evidence type="ECO:0000256" key="3">
    <source>
        <dbReference type="ARBA" id="ARBA00022475"/>
    </source>
</evidence>
<evidence type="ECO:0000256" key="7">
    <source>
        <dbReference type="SAM" id="Phobius"/>
    </source>
</evidence>
<keyword evidence="5 7" id="KW-1133">Transmembrane helix</keyword>
<comment type="subcellular location">
    <subcellularLocation>
        <location evidence="1">Cell membrane</location>
        <topology evidence="1">Multi-pass membrane protein</topology>
    </subcellularLocation>
</comment>
<protein>
    <submittedName>
        <fullName evidence="8">DUF350 domain-containing protein</fullName>
    </submittedName>
</protein>
<feature type="transmembrane region" description="Helical" evidence="7">
    <location>
        <begin position="73"/>
        <end position="95"/>
    </location>
</feature>
<keyword evidence="3" id="KW-1003">Cell membrane</keyword>
<feature type="transmembrane region" description="Helical" evidence="7">
    <location>
        <begin position="107"/>
        <end position="126"/>
    </location>
</feature>
<gene>
    <name evidence="8" type="ORF">EBB06_11485</name>
</gene>
<feature type="transmembrane region" description="Helical" evidence="7">
    <location>
        <begin position="41"/>
        <end position="67"/>
    </location>
</feature>
<feature type="transmembrane region" description="Helical" evidence="7">
    <location>
        <begin position="6"/>
        <end position="29"/>
    </location>
</feature>
<organism evidence="8 9">
    <name type="scientific">Crenobacter cavernae</name>
    <dbReference type="NCBI Taxonomy" id="2290923"/>
    <lineage>
        <taxon>Bacteria</taxon>
        <taxon>Pseudomonadati</taxon>
        <taxon>Pseudomonadota</taxon>
        <taxon>Betaproteobacteria</taxon>
        <taxon>Neisseriales</taxon>
        <taxon>Neisseriaceae</taxon>
        <taxon>Crenobacter</taxon>
    </lineage>
</organism>
<comment type="caution">
    <text evidence="8">The sequence shown here is derived from an EMBL/GenBank/DDBJ whole genome shotgun (WGS) entry which is preliminary data.</text>
</comment>
<dbReference type="PANTHER" id="PTHR40043:SF1">
    <property type="entry name" value="UPF0719 INNER MEMBRANE PROTEIN YJFL"/>
    <property type="match status" value="1"/>
</dbReference>
<dbReference type="EMBL" id="REGR01000014">
    <property type="protein sequence ID" value="RXZ42521.1"/>
    <property type="molecule type" value="Genomic_DNA"/>
</dbReference>
<dbReference type="PANTHER" id="PTHR40043">
    <property type="entry name" value="UPF0719 INNER MEMBRANE PROTEIN YJFL"/>
    <property type="match status" value="1"/>
</dbReference>
<evidence type="ECO:0000256" key="1">
    <source>
        <dbReference type="ARBA" id="ARBA00004651"/>
    </source>
</evidence>
<evidence type="ECO:0000256" key="5">
    <source>
        <dbReference type="ARBA" id="ARBA00022989"/>
    </source>
</evidence>
<dbReference type="Proteomes" id="UP000290682">
    <property type="component" value="Unassembled WGS sequence"/>
</dbReference>
<keyword evidence="9" id="KW-1185">Reference proteome</keyword>
<sequence>MLAAFYNYLIYLLSASALLMVFITVYTRVTPMRELPLIREGCTAAALSLGGAVIGFSLTLAASILFHSTLAMVLAWAGSAMLVQLVAYVLLERFIPGLPRQIEENNVAVGALVGAVALAAGVINAVCLS</sequence>
<proteinExistence type="inferred from homology"/>
<dbReference type="Pfam" id="PF03994">
    <property type="entry name" value="DUF350"/>
    <property type="match status" value="1"/>
</dbReference>
<evidence type="ECO:0000256" key="2">
    <source>
        <dbReference type="ARBA" id="ARBA00005779"/>
    </source>
</evidence>
<evidence type="ECO:0000256" key="6">
    <source>
        <dbReference type="ARBA" id="ARBA00023136"/>
    </source>
</evidence>
<reference evidence="8 9" key="1">
    <citation type="submission" date="2018-10" db="EMBL/GenBank/DDBJ databases">
        <title>Draft genome of Fastidiocella sp. strain 375T, a bacterium isolated from a karstic cave dripping water.</title>
        <authorList>
            <person name="Coelho C."/>
            <person name="Verissimo A."/>
            <person name="Tiago I."/>
        </authorList>
    </citation>
    <scope>NUCLEOTIDE SEQUENCE [LARGE SCALE GENOMIC DNA]</scope>
    <source>
        <strain evidence="8 9">CAVE-375</strain>
    </source>
</reference>